<dbReference type="SUPFAM" id="SSF81452">
    <property type="entry name" value="Cytochrome c oxidase subunit III-like"/>
    <property type="match status" value="1"/>
</dbReference>
<dbReference type="PROSITE" id="PS50253">
    <property type="entry name" value="COX3"/>
    <property type="match status" value="1"/>
</dbReference>
<protein>
    <submittedName>
        <fullName evidence="9">Cytochrome-c oxidase</fullName>
    </submittedName>
</protein>
<dbReference type="GO" id="GO:0005886">
    <property type="term" value="C:plasma membrane"/>
    <property type="evidence" value="ECO:0007669"/>
    <property type="project" value="UniProtKB-SubCell"/>
</dbReference>
<keyword evidence="3 6" id="KW-0812">Transmembrane</keyword>
<feature type="transmembrane region" description="Helical" evidence="7">
    <location>
        <begin position="159"/>
        <end position="184"/>
    </location>
</feature>
<dbReference type="OrthoDB" id="9808200at2"/>
<organism evidence="9 10">
    <name type="scientific">Oricola cellulosilytica</name>
    <dbReference type="NCBI Taxonomy" id="1429082"/>
    <lineage>
        <taxon>Bacteria</taxon>
        <taxon>Pseudomonadati</taxon>
        <taxon>Pseudomonadota</taxon>
        <taxon>Alphaproteobacteria</taxon>
        <taxon>Hyphomicrobiales</taxon>
        <taxon>Ahrensiaceae</taxon>
        <taxon>Oricola</taxon>
    </lineage>
</organism>
<evidence type="ECO:0000256" key="4">
    <source>
        <dbReference type="ARBA" id="ARBA00022989"/>
    </source>
</evidence>
<dbReference type="CDD" id="cd02865">
    <property type="entry name" value="Heme_Cu_Oxidase_III_2"/>
    <property type="match status" value="1"/>
</dbReference>
<keyword evidence="10" id="KW-1185">Reference proteome</keyword>
<accession>A0A4R0PN81</accession>
<gene>
    <name evidence="9" type="ORF">E0D97_04570</name>
</gene>
<keyword evidence="5 7" id="KW-0472">Membrane</keyword>
<dbReference type="AlphaFoldDB" id="A0A4R0PN81"/>
<evidence type="ECO:0000256" key="5">
    <source>
        <dbReference type="ARBA" id="ARBA00023136"/>
    </source>
</evidence>
<feature type="transmembrane region" description="Helical" evidence="7">
    <location>
        <begin position="120"/>
        <end position="139"/>
    </location>
</feature>
<dbReference type="RefSeq" id="WP_131565770.1">
    <property type="nucleotide sequence ID" value="NZ_JAINFK010000001.1"/>
</dbReference>
<dbReference type="Gene3D" id="1.20.120.80">
    <property type="entry name" value="Cytochrome c oxidase, subunit III, four-helix bundle"/>
    <property type="match status" value="1"/>
</dbReference>
<dbReference type="InterPro" id="IPR035973">
    <property type="entry name" value="Cyt_c_oxidase_su3-like_sf"/>
</dbReference>
<evidence type="ECO:0000256" key="1">
    <source>
        <dbReference type="ARBA" id="ARBA00004141"/>
    </source>
</evidence>
<feature type="transmembrane region" description="Helical" evidence="7">
    <location>
        <begin position="204"/>
        <end position="224"/>
    </location>
</feature>
<comment type="caution">
    <text evidence="9">The sequence shown here is derived from an EMBL/GenBank/DDBJ whole genome shotgun (WGS) entry which is preliminary data.</text>
</comment>
<evidence type="ECO:0000256" key="7">
    <source>
        <dbReference type="SAM" id="Phobius"/>
    </source>
</evidence>
<evidence type="ECO:0000256" key="3">
    <source>
        <dbReference type="ARBA" id="ARBA00022692"/>
    </source>
</evidence>
<dbReference type="EMBL" id="SJST01000001">
    <property type="protein sequence ID" value="TCD16689.1"/>
    <property type="molecule type" value="Genomic_DNA"/>
</dbReference>
<comment type="subcellular location">
    <subcellularLocation>
        <location evidence="6">Cell membrane</location>
        <topology evidence="6">Multi-pass membrane protein</topology>
    </subcellularLocation>
    <subcellularLocation>
        <location evidence="1">Membrane</location>
        <topology evidence="1">Multi-pass membrane protein</topology>
    </subcellularLocation>
</comment>
<feature type="transmembrane region" description="Helical" evidence="7">
    <location>
        <begin position="50"/>
        <end position="72"/>
    </location>
</feature>
<proteinExistence type="inferred from homology"/>
<dbReference type="GO" id="GO:0004129">
    <property type="term" value="F:cytochrome-c oxidase activity"/>
    <property type="evidence" value="ECO:0007669"/>
    <property type="project" value="InterPro"/>
</dbReference>
<evidence type="ECO:0000313" key="10">
    <source>
        <dbReference type="Proteomes" id="UP000291301"/>
    </source>
</evidence>
<dbReference type="InterPro" id="IPR024791">
    <property type="entry name" value="Cyt_c/ubiquinol_Oxase_su3"/>
</dbReference>
<evidence type="ECO:0000256" key="2">
    <source>
        <dbReference type="ARBA" id="ARBA00010581"/>
    </source>
</evidence>
<comment type="similarity">
    <text evidence="2 6">Belongs to the cytochrome c oxidase subunit 3 family.</text>
</comment>
<sequence>MSVILVFLLVVFGFSLWWLSQQRLLSKPWTEQGLAVDPSHRGEAAMPTAKIALGIFLAVVGALFALFASAYFMRMEYSDWQAPPVPSVIWANTAILVAASIALEIAARTARDGRIDISRVALAIAGAATLVFLAGQLVAWQQLSLAGHYLEVNPANGFFYLLTGMHGLHIIGGLIALGFTLVALSAQAPISGQLQLRVELCAMYWHFLLFVWLGLLVLLAGWAGDFIAICKQVLT</sequence>
<evidence type="ECO:0000259" key="8">
    <source>
        <dbReference type="PROSITE" id="PS50253"/>
    </source>
</evidence>
<dbReference type="PANTHER" id="PTHR11403:SF10">
    <property type="entry name" value="CYTOCHROME C OXIDASE"/>
    <property type="match status" value="1"/>
</dbReference>
<dbReference type="GO" id="GO:0019646">
    <property type="term" value="P:aerobic electron transport chain"/>
    <property type="evidence" value="ECO:0007669"/>
    <property type="project" value="InterPro"/>
</dbReference>
<dbReference type="Pfam" id="PF00510">
    <property type="entry name" value="COX3"/>
    <property type="match status" value="1"/>
</dbReference>
<dbReference type="PANTHER" id="PTHR11403">
    <property type="entry name" value="CYTOCHROME C OXIDASE SUBUNIT III"/>
    <property type="match status" value="1"/>
</dbReference>
<keyword evidence="4 7" id="KW-1133">Transmembrane helix</keyword>
<evidence type="ECO:0000313" key="9">
    <source>
        <dbReference type="EMBL" id="TCD16689.1"/>
    </source>
</evidence>
<reference evidence="9 10" key="1">
    <citation type="journal article" date="2015" name="Antonie Van Leeuwenhoek">
        <title>Oricola cellulosilytica gen. nov., sp. nov., a cellulose-degrading bacterium of the family Phyllobacteriaceae isolated from surface seashore water, and emended descriptions of Mesorhizobium loti and Phyllobacterium myrsinacearum.</title>
        <authorList>
            <person name="Hameed A."/>
            <person name="Shahina M."/>
            <person name="Lai W.A."/>
            <person name="Lin S.Y."/>
            <person name="Young L.S."/>
            <person name="Liu Y.C."/>
            <person name="Hsu Y.H."/>
            <person name="Young C.C."/>
        </authorList>
    </citation>
    <scope>NUCLEOTIDE SEQUENCE [LARGE SCALE GENOMIC DNA]</scope>
    <source>
        <strain evidence="9 10">KCTC 52183</strain>
    </source>
</reference>
<feature type="domain" description="Heme-copper oxidase subunit III family profile" evidence="8">
    <location>
        <begin position="1"/>
        <end position="224"/>
    </location>
</feature>
<dbReference type="InterPro" id="IPR000298">
    <property type="entry name" value="Cyt_c_oxidase-like_su3"/>
</dbReference>
<name>A0A4R0PN81_9HYPH</name>
<evidence type="ECO:0000256" key="6">
    <source>
        <dbReference type="RuleBase" id="RU003376"/>
    </source>
</evidence>
<dbReference type="InterPro" id="IPR013833">
    <property type="entry name" value="Cyt_c_oxidase_su3_a-hlx"/>
</dbReference>
<dbReference type="Proteomes" id="UP000291301">
    <property type="component" value="Unassembled WGS sequence"/>
</dbReference>